<reference evidence="2 3" key="1">
    <citation type="submission" date="2019-07" db="EMBL/GenBank/DDBJ databases">
        <title>Whole genome shotgun sequence of Meiothermus hypogaeus NBRC 106114.</title>
        <authorList>
            <person name="Hosoyama A."/>
            <person name="Uohara A."/>
            <person name="Ohji S."/>
            <person name="Ichikawa N."/>
        </authorList>
    </citation>
    <scope>NUCLEOTIDE SEQUENCE [LARGE SCALE GENOMIC DNA]</scope>
    <source>
        <strain evidence="2 3">NBRC 106114</strain>
    </source>
</reference>
<evidence type="ECO:0000313" key="2">
    <source>
        <dbReference type="EMBL" id="GEM83057.1"/>
    </source>
</evidence>
<organism evidence="2 3">
    <name type="scientific">Meiothermus hypogaeus NBRC 106114</name>
    <dbReference type="NCBI Taxonomy" id="1227553"/>
    <lineage>
        <taxon>Bacteria</taxon>
        <taxon>Thermotogati</taxon>
        <taxon>Deinococcota</taxon>
        <taxon>Deinococci</taxon>
        <taxon>Thermales</taxon>
        <taxon>Thermaceae</taxon>
        <taxon>Meiothermus</taxon>
    </lineage>
</organism>
<feature type="transmembrane region" description="Helical" evidence="1">
    <location>
        <begin position="6"/>
        <end position="23"/>
    </location>
</feature>
<dbReference type="Proteomes" id="UP000321197">
    <property type="component" value="Unassembled WGS sequence"/>
</dbReference>
<keyword evidence="1" id="KW-1133">Transmembrane helix</keyword>
<accession>A0A511R196</accession>
<evidence type="ECO:0000313" key="3">
    <source>
        <dbReference type="Proteomes" id="UP000321197"/>
    </source>
</evidence>
<dbReference type="EMBL" id="BJXL01000030">
    <property type="protein sequence ID" value="GEM83057.1"/>
    <property type="molecule type" value="Genomic_DNA"/>
</dbReference>
<keyword evidence="1" id="KW-0812">Transmembrane</keyword>
<keyword evidence="1" id="KW-0472">Membrane</keyword>
<proteinExistence type="predicted"/>
<evidence type="ECO:0000256" key="1">
    <source>
        <dbReference type="SAM" id="Phobius"/>
    </source>
</evidence>
<dbReference type="RefSeq" id="WP_119342053.1">
    <property type="nucleotide sequence ID" value="NZ_BJXL01000030.1"/>
</dbReference>
<gene>
    <name evidence="2" type="ORF">MHY01S_12230</name>
</gene>
<protein>
    <submittedName>
        <fullName evidence="2">Uncharacterized protein</fullName>
    </submittedName>
</protein>
<dbReference type="OrthoDB" id="27445at2"/>
<comment type="caution">
    <text evidence="2">The sequence shown here is derived from an EMBL/GenBank/DDBJ whole genome shotgun (WGS) entry which is preliminary data.</text>
</comment>
<dbReference type="AlphaFoldDB" id="A0A511R196"/>
<name>A0A511R196_9DEIN</name>
<sequence length="82" mass="9093">MTWVWVGVLLGLLILLGAGVYYLSRRNPSNRHSASDARNSQPYNPSVFVDMDDKPPMEIDFDAGIKANQRALSKNPSKDEAS</sequence>